<dbReference type="Proteomes" id="UP001597380">
    <property type="component" value="Unassembled WGS sequence"/>
</dbReference>
<reference evidence="3" key="1">
    <citation type="journal article" date="2019" name="Int. J. Syst. Evol. Microbiol.">
        <title>The Global Catalogue of Microorganisms (GCM) 10K type strain sequencing project: providing services to taxonomists for standard genome sequencing and annotation.</title>
        <authorList>
            <consortium name="The Broad Institute Genomics Platform"/>
            <consortium name="The Broad Institute Genome Sequencing Center for Infectious Disease"/>
            <person name="Wu L."/>
            <person name="Ma J."/>
        </authorList>
    </citation>
    <scope>NUCLEOTIDE SEQUENCE [LARGE SCALE GENOMIC DNA]</scope>
    <source>
        <strain evidence="3">CGMCC 1.10992</strain>
    </source>
</reference>
<keyword evidence="1" id="KW-0472">Membrane</keyword>
<accession>A0ABW4XS16</accession>
<comment type="caution">
    <text evidence="2">The sequence shown here is derived from an EMBL/GenBank/DDBJ whole genome shotgun (WGS) entry which is preliminary data.</text>
</comment>
<evidence type="ECO:0000256" key="1">
    <source>
        <dbReference type="SAM" id="Phobius"/>
    </source>
</evidence>
<evidence type="ECO:0000313" key="2">
    <source>
        <dbReference type="EMBL" id="MFD2097301.1"/>
    </source>
</evidence>
<name>A0ABW4XS16_9GAMM</name>
<feature type="transmembrane region" description="Helical" evidence="1">
    <location>
        <begin position="139"/>
        <end position="158"/>
    </location>
</feature>
<sequence length="277" mass="30729">MSWSTFHFICRSITQQLNQGETTGDAVVKAKALANALELPPLGSPKSLPAQILSEISSQPRQAALQSATAYGEMDLEPKLSAPPTLLRLHVYMSLLLICYGVMASLFSTFVYPQFAIMFEQMDVGMPGQMGWFIDYNDLISIAIFLLIVFNLTASLQIRQMFRFTLPITENQSSWLLLIPSRSKRRYQQLKQLIETPIHQANEKQVPAKQIELLASAGLNPKTELTTLIAHSGKQLTIELNHYSQGLLAITAIAIIATIVMFLVSAYSPIFVLGDVV</sequence>
<dbReference type="RefSeq" id="WP_345340461.1">
    <property type="nucleotide sequence ID" value="NZ_BAABLI010000015.1"/>
</dbReference>
<proteinExistence type="predicted"/>
<dbReference type="EMBL" id="JBHUHT010000017">
    <property type="protein sequence ID" value="MFD2097301.1"/>
    <property type="molecule type" value="Genomic_DNA"/>
</dbReference>
<organism evidence="2 3">
    <name type="scientific">Corallincola platygyrae</name>
    <dbReference type="NCBI Taxonomy" id="1193278"/>
    <lineage>
        <taxon>Bacteria</taxon>
        <taxon>Pseudomonadati</taxon>
        <taxon>Pseudomonadota</taxon>
        <taxon>Gammaproteobacteria</taxon>
        <taxon>Alteromonadales</taxon>
        <taxon>Psychromonadaceae</taxon>
        <taxon>Corallincola</taxon>
    </lineage>
</organism>
<protein>
    <submittedName>
        <fullName evidence="2">Uncharacterized protein</fullName>
    </submittedName>
</protein>
<feature type="transmembrane region" description="Helical" evidence="1">
    <location>
        <begin position="95"/>
        <end position="119"/>
    </location>
</feature>
<feature type="transmembrane region" description="Helical" evidence="1">
    <location>
        <begin position="247"/>
        <end position="267"/>
    </location>
</feature>
<keyword evidence="1" id="KW-0812">Transmembrane</keyword>
<keyword evidence="3" id="KW-1185">Reference proteome</keyword>
<keyword evidence="1" id="KW-1133">Transmembrane helix</keyword>
<gene>
    <name evidence="2" type="ORF">ACFSJ3_14990</name>
</gene>
<evidence type="ECO:0000313" key="3">
    <source>
        <dbReference type="Proteomes" id="UP001597380"/>
    </source>
</evidence>